<evidence type="ECO:0000256" key="1">
    <source>
        <dbReference type="SAM" id="MobiDB-lite"/>
    </source>
</evidence>
<keyword evidence="4" id="KW-1185">Reference proteome</keyword>
<dbReference type="InterPro" id="IPR012337">
    <property type="entry name" value="RNaseH-like_sf"/>
</dbReference>
<protein>
    <submittedName>
        <fullName evidence="3">Integrase core domain-containing protein</fullName>
    </submittedName>
</protein>
<dbReference type="SUPFAM" id="SSF53098">
    <property type="entry name" value="Ribonuclease H-like"/>
    <property type="match status" value="1"/>
</dbReference>
<dbReference type="InterPro" id="IPR036397">
    <property type="entry name" value="RNaseH_sf"/>
</dbReference>
<dbReference type="RefSeq" id="WP_263846673.1">
    <property type="nucleotide sequence ID" value="NZ_JALIEB010000077.1"/>
</dbReference>
<feature type="region of interest" description="Disordered" evidence="1">
    <location>
        <begin position="23"/>
        <end position="53"/>
    </location>
</feature>
<reference evidence="3 4" key="1">
    <citation type="submission" date="2022-04" db="EMBL/GenBank/DDBJ databases">
        <title>Roseobacter sp. WL0113 is a bacterium isolated from neritic sediment.</title>
        <authorList>
            <person name="Wang L."/>
            <person name="He W."/>
            <person name="Zhang D.-F."/>
        </authorList>
    </citation>
    <scope>NUCLEOTIDE SEQUENCE [LARGE SCALE GENOMIC DNA]</scope>
    <source>
        <strain evidence="3 4">WL0113</strain>
    </source>
</reference>
<gene>
    <name evidence="3" type="ORF">MUB52_23880</name>
</gene>
<dbReference type="EMBL" id="JALIEB010000077">
    <property type="protein sequence ID" value="MCV3274469.1"/>
    <property type="molecule type" value="Genomic_DNA"/>
</dbReference>
<proteinExistence type="predicted"/>
<evidence type="ECO:0000313" key="4">
    <source>
        <dbReference type="Proteomes" id="UP001208690"/>
    </source>
</evidence>
<feature type="non-terminal residue" evidence="3">
    <location>
        <position position="167"/>
    </location>
</feature>
<feature type="region of interest" description="Disordered" evidence="1">
    <location>
        <begin position="142"/>
        <end position="167"/>
    </location>
</feature>
<dbReference type="Pfam" id="PF13683">
    <property type="entry name" value="rve_3"/>
    <property type="match status" value="1"/>
</dbReference>
<dbReference type="Proteomes" id="UP001208690">
    <property type="component" value="Unassembled WGS sequence"/>
</dbReference>
<comment type="caution">
    <text evidence="3">The sequence shown here is derived from an EMBL/GenBank/DDBJ whole genome shotgun (WGS) entry which is preliminary data.</text>
</comment>
<evidence type="ECO:0000313" key="3">
    <source>
        <dbReference type="EMBL" id="MCV3274469.1"/>
    </source>
</evidence>
<dbReference type="PROSITE" id="PS50994">
    <property type="entry name" value="INTEGRASE"/>
    <property type="match status" value="1"/>
</dbReference>
<dbReference type="InterPro" id="IPR001584">
    <property type="entry name" value="Integrase_cat-core"/>
</dbReference>
<feature type="domain" description="Integrase catalytic" evidence="2">
    <location>
        <begin position="1"/>
        <end position="125"/>
    </location>
</feature>
<feature type="non-terminal residue" evidence="3">
    <location>
        <position position="1"/>
    </location>
</feature>
<accession>A0ABT3BMC6</accession>
<sequence length="167" mass="18606">KPSLLSDNGASYISGELADWLEDQQMDHVRGAPDHPQTQGSEPGPGPQWGRVSPVNERWHQTLKNVRRGNAQLGPFLILPALLENDVLPGDLRQQIDAVVEHYNHRRYHESLGNLTPAGVYFGRGNTILKQREGIKRKTIEARRSLHRKSAASSIKPDAPDTLLNQA</sequence>
<name>A0ABT3BMC6_9RHOB</name>
<organism evidence="3 4">
    <name type="scientific">Roseobacter sinensis</name>
    <dbReference type="NCBI Taxonomy" id="2931391"/>
    <lineage>
        <taxon>Bacteria</taxon>
        <taxon>Pseudomonadati</taxon>
        <taxon>Pseudomonadota</taxon>
        <taxon>Alphaproteobacteria</taxon>
        <taxon>Rhodobacterales</taxon>
        <taxon>Roseobacteraceae</taxon>
        <taxon>Roseobacter</taxon>
    </lineage>
</organism>
<dbReference type="Gene3D" id="3.30.420.10">
    <property type="entry name" value="Ribonuclease H-like superfamily/Ribonuclease H"/>
    <property type="match status" value="1"/>
</dbReference>
<evidence type="ECO:0000259" key="2">
    <source>
        <dbReference type="PROSITE" id="PS50994"/>
    </source>
</evidence>